<proteinExistence type="predicted"/>
<evidence type="ECO:0000313" key="1">
    <source>
        <dbReference type="EMBL" id="CRL03182.1"/>
    </source>
</evidence>
<gene>
    <name evidence="1" type="ORF">CLUMA_CG016798</name>
</gene>
<dbReference type="EMBL" id="CVRI01000059">
    <property type="protein sequence ID" value="CRL03182.1"/>
    <property type="molecule type" value="Genomic_DNA"/>
</dbReference>
<reference evidence="1 2" key="1">
    <citation type="submission" date="2015-04" db="EMBL/GenBank/DDBJ databases">
        <authorList>
            <person name="Syromyatnikov M.Y."/>
            <person name="Popov V.N."/>
        </authorList>
    </citation>
    <scope>NUCLEOTIDE SEQUENCE [LARGE SCALE GENOMIC DNA]</scope>
</reference>
<name>A0A1J1IVL6_9DIPT</name>
<keyword evidence="2" id="KW-1185">Reference proteome</keyword>
<dbReference type="Proteomes" id="UP000183832">
    <property type="component" value="Unassembled WGS sequence"/>
</dbReference>
<protein>
    <submittedName>
        <fullName evidence="1">CLUMA_CG016798, isoform A</fullName>
    </submittedName>
</protein>
<evidence type="ECO:0000313" key="2">
    <source>
        <dbReference type="Proteomes" id="UP000183832"/>
    </source>
</evidence>
<dbReference type="AlphaFoldDB" id="A0A1J1IVL6"/>
<organism evidence="1 2">
    <name type="scientific">Clunio marinus</name>
    <dbReference type="NCBI Taxonomy" id="568069"/>
    <lineage>
        <taxon>Eukaryota</taxon>
        <taxon>Metazoa</taxon>
        <taxon>Ecdysozoa</taxon>
        <taxon>Arthropoda</taxon>
        <taxon>Hexapoda</taxon>
        <taxon>Insecta</taxon>
        <taxon>Pterygota</taxon>
        <taxon>Neoptera</taxon>
        <taxon>Endopterygota</taxon>
        <taxon>Diptera</taxon>
        <taxon>Nematocera</taxon>
        <taxon>Chironomoidea</taxon>
        <taxon>Chironomidae</taxon>
        <taxon>Clunio</taxon>
    </lineage>
</organism>
<accession>A0A1J1IVL6</accession>
<sequence>MPPMSPTLIKKIFCLIQNAVPLLAKLNFPCGRNFSSLLLANFQAKKIIIVPVVQFSFFVAFVVRPCNAKKLHEGKVIFLGSHPCFHVPCFGS</sequence>